<dbReference type="Proteomes" id="UP000655830">
    <property type="component" value="Unassembled WGS sequence"/>
</dbReference>
<evidence type="ECO:0000313" key="1">
    <source>
        <dbReference type="EMBL" id="MBC8578402.1"/>
    </source>
</evidence>
<name>A0A926EHN2_9FIRM</name>
<evidence type="ECO:0000313" key="2">
    <source>
        <dbReference type="Proteomes" id="UP000655830"/>
    </source>
</evidence>
<dbReference type="AlphaFoldDB" id="A0A926EHN2"/>
<accession>A0A926EHN2</accession>
<dbReference type="EMBL" id="JACRSY010000003">
    <property type="protein sequence ID" value="MBC8578402.1"/>
    <property type="molecule type" value="Genomic_DNA"/>
</dbReference>
<gene>
    <name evidence="1" type="ORF">H8718_02490</name>
</gene>
<reference evidence="1" key="1">
    <citation type="submission" date="2020-08" db="EMBL/GenBank/DDBJ databases">
        <title>Genome public.</title>
        <authorList>
            <person name="Liu C."/>
            <person name="Sun Q."/>
        </authorList>
    </citation>
    <scope>NUCLEOTIDE SEQUENCE</scope>
    <source>
        <strain evidence="1">NSJ-12</strain>
    </source>
</reference>
<sequence length="62" mass="7511">MREYFKTYYLKNGRLDLSLLEDHQEEVVQEVRQARIPKIYIDDKISSILEEMGNCFLEEEKI</sequence>
<protein>
    <submittedName>
        <fullName evidence="1">Uncharacterized protein</fullName>
    </submittedName>
</protein>
<comment type="caution">
    <text evidence="1">The sequence shown here is derived from an EMBL/GenBank/DDBJ whole genome shotgun (WGS) entry which is preliminary data.</text>
</comment>
<keyword evidence="2" id="KW-1185">Reference proteome</keyword>
<proteinExistence type="predicted"/>
<dbReference type="RefSeq" id="WP_177671531.1">
    <property type="nucleotide sequence ID" value="NZ_JACRSY010000003.1"/>
</dbReference>
<organism evidence="1 2">
    <name type="scientific">Zhenhengia yiwuensis</name>
    <dbReference type="NCBI Taxonomy" id="2763666"/>
    <lineage>
        <taxon>Bacteria</taxon>
        <taxon>Bacillati</taxon>
        <taxon>Bacillota</taxon>
        <taxon>Clostridia</taxon>
        <taxon>Lachnospirales</taxon>
        <taxon>Lachnospiraceae</taxon>
        <taxon>Zhenhengia</taxon>
    </lineage>
</organism>